<organism evidence="1">
    <name type="scientific">marine sediment metagenome</name>
    <dbReference type="NCBI Taxonomy" id="412755"/>
    <lineage>
        <taxon>unclassified sequences</taxon>
        <taxon>metagenomes</taxon>
        <taxon>ecological metagenomes</taxon>
    </lineage>
</organism>
<protein>
    <recommendedName>
        <fullName evidence="2">Methyltransferase type 11 domain-containing protein</fullName>
    </recommendedName>
</protein>
<dbReference type="InterPro" id="IPR029063">
    <property type="entry name" value="SAM-dependent_MTases_sf"/>
</dbReference>
<gene>
    <name evidence="1" type="ORF">LCGC14_1701530</name>
</gene>
<evidence type="ECO:0000313" key="1">
    <source>
        <dbReference type="EMBL" id="KKM14894.1"/>
    </source>
</evidence>
<comment type="caution">
    <text evidence="1">The sequence shown here is derived from an EMBL/GenBank/DDBJ whole genome shotgun (WGS) entry which is preliminary data.</text>
</comment>
<proteinExistence type="predicted"/>
<evidence type="ECO:0008006" key="2">
    <source>
        <dbReference type="Google" id="ProtNLM"/>
    </source>
</evidence>
<dbReference type="Gene3D" id="3.40.50.150">
    <property type="entry name" value="Vaccinia Virus protein VP39"/>
    <property type="match status" value="1"/>
</dbReference>
<dbReference type="AlphaFoldDB" id="A0A0F9I5F2"/>
<dbReference type="EMBL" id="LAZR01015042">
    <property type="protein sequence ID" value="KKM14894.1"/>
    <property type="molecule type" value="Genomic_DNA"/>
</dbReference>
<dbReference type="SUPFAM" id="SSF53335">
    <property type="entry name" value="S-adenosyl-L-methionine-dependent methyltransferases"/>
    <property type="match status" value="1"/>
</dbReference>
<reference evidence="1" key="1">
    <citation type="journal article" date="2015" name="Nature">
        <title>Complex archaea that bridge the gap between prokaryotes and eukaryotes.</title>
        <authorList>
            <person name="Spang A."/>
            <person name="Saw J.H."/>
            <person name="Jorgensen S.L."/>
            <person name="Zaremba-Niedzwiedzka K."/>
            <person name="Martijn J."/>
            <person name="Lind A.E."/>
            <person name="van Eijk R."/>
            <person name="Schleper C."/>
            <person name="Guy L."/>
            <person name="Ettema T.J."/>
        </authorList>
    </citation>
    <scope>NUCLEOTIDE SEQUENCE</scope>
</reference>
<sequence>MMHLLESRDLVRPGMRILHFAPEQGIGQRLMEIVGPENYEAYDLFPGIYHESLNVKEFDLTQASRLRTEAYDLILHAHVLEHIPCYIAAVLWHLQRALTATGAHLFCMPVLPGRHESDFNPITEQDRLRRFGQKDHVRRFGVEDMEMTLGQVFDLNAQNSGIKLDPAIVAAHNIDAAEIERTVFLMRKDDLLLSEKRMAV</sequence>
<dbReference type="Pfam" id="PF13489">
    <property type="entry name" value="Methyltransf_23"/>
    <property type="match status" value="1"/>
</dbReference>
<name>A0A0F9I5F2_9ZZZZ</name>
<accession>A0A0F9I5F2</accession>